<reference evidence="1 2" key="1">
    <citation type="submission" date="2013-08" db="EMBL/GenBank/DDBJ databases">
        <title>An opportunistic ruminal bacterium that causes liver abscesses in cattle.</title>
        <authorList>
            <person name="Benahmed F.H."/>
            <person name="Rasmussen M."/>
            <person name="Harbottle H."/>
            <person name="Soppet D."/>
            <person name="Nagaraja T.G."/>
            <person name="Davidson M."/>
        </authorList>
    </citation>
    <scope>NUCLEOTIDE SEQUENCE [LARGE SCALE GENOMIC DNA]</scope>
    <source>
        <strain evidence="1 2">B35</strain>
    </source>
</reference>
<proteinExistence type="predicted"/>
<dbReference type="OrthoDB" id="9893427at2"/>
<evidence type="ECO:0000313" key="2">
    <source>
        <dbReference type="Proteomes" id="UP000031184"/>
    </source>
</evidence>
<accession>A0A017H3N3</accession>
<protein>
    <submittedName>
        <fullName evidence="1">Uncharacterized protein</fullName>
    </submittedName>
</protein>
<dbReference type="EMBL" id="AUZI01000008">
    <property type="protein sequence ID" value="KID50143.1"/>
    <property type="molecule type" value="Genomic_DNA"/>
</dbReference>
<sequence>MEKQKLEKIEARIKELYRDTKEDHTLCGKYSKLLQVAKQVLEEEKEENVLVKRLRIAEGKLTHAVLWNEATDLEVLFLVTQGEEFLGCASWKIPVEDRNNPEIFTEELHGDKTAKWLKQEYLQEVFF</sequence>
<evidence type="ECO:0000313" key="1">
    <source>
        <dbReference type="EMBL" id="KID50143.1"/>
    </source>
</evidence>
<organism evidence="1 2">
    <name type="scientific">Fusobacterium necrophorum subsp. funduliforme B35</name>
    <dbReference type="NCBI Taxonomy" id="1226633"/>
    <lineage>
        <taxon>Bacteria</taxon>
        <taxon>Fusobacteriati</taxon>
        <taxon>Fusobacteriota</taxon>
        <taxon>Fusobacteriia</taxon>
        <taxon>Fusobacteriales</taxon>
        <taxon>Fusobacteriaceae</taxon>
        <taxon>Fusobacterium</taxon>
    </lineage>
</organism>
<comment type="caution">
    <text evidence="1">The sequence shown here is derived from an EMBL/GenBank/DDBJ whole genome shotgun (WGS) entry which is preliminary data.</text>
</comment>
<dbReference type="Proteomes" id="UP000031184">
    <property type="component" value="Unassembled WGS sequence"/>
</dbReference>
<dbReference type="RefSeq" id="WP_005956264.1">
    <property type="nucleotide sequence ID" value="NZ_AOJP01000008.1"/>
</dbReference>
<dbReference type="AlphaFoldDB" id="A0A017H3N3"/>
<dbReference type="PATRIC" id="fig|1226633.4.peg.354"/>
<gene>
    <name evidence="1" type="ORF">C095_01775</name>
</gene>
<name>A0A017H3N3_9FUSO</name>
<dbReference type="GeneID" id="75076768"/>